<accession>A0ACC1QG51</accession>
<name>A0ACC1QG51_9HYPO</name>
<evidence type="ECO:0000313" key="2">
    <source>
        <dbReference type="Proteomes" id="UP001148737"/>
    </source>
</evidence>
<reference evidence="1" key="1">
    <citation type="submission" date="2022-07" db="EMBL/GenBank/DDBJ databases">
        <title>Genome Sequence of Lecanicillium saksenae.</title>
        <authorList>
            <person name="Buettner E."/>
        </authorList>
    </citation>
    <scope>NUCLEOTIDE SEQUENCE</scope>
    <source>
        <strain evidence="1">VT-O1</strain>
    </source>
</reference>
<evidence type="ECO:0000313" key="1">
    <source>
        <dbReference type="EMBL" id="KAJ3475622.1"/>
    </source>
</evidence>
<keyword evidence="2" id="KW-1185">Reference proteome</keyword>
<gene>
    <name evidence="1" type="ORF">NLG97_g9393</name>
</gene>
<comment type="caution">
    <text evidence="1">The sequence shown here is derived from an EMBL/GenBank/DDBJ whole genome shotgun (WGS) entry which is preliminary data.</text>
</comment>
<sequence length="251" mass="27248">MATILVTGGNRGIGYAIVKVLGTRLPSATVIIGCRDVPAGQKAIEELRDEGLVTALDVVKIDIEDDDSIREAVVAVGQKYGKVDYLVNNAARVPRPESDKLEDIRRAANDMYNNGITSNEVVMRAFMPLLHKSSAPRVVMVSSARGSIGKTAAKELPPVADLGYCVAKAALNMLTLHLQQEEDGREGKDGKVKYWAVSPGHCKTAFNGYRGRKTPEEGAEVVARLLEAEEGKFAAGTFWEYENGVMVEVKW</sequence>
<organism evidence="1 2">
    <name type="scientific">Lecanicillium saksenae</name>
    <dbReference type="NCBI Taxonomy" id="468837"/>
    <lineage>
        <taxon>Eukaryota</taxon>
        <taxon>Fungi</taxon>
        <taxon>Dikarya</taxon>
        <taxon>Ascomycota</taxon>
        <taxon>Pezizomycotina</taxon>
        <taxon>Sordariomycetes</taxon>
        <taxon>Hypocreomycetidae</taxon>
        <taxon>Hypocreales</taxon>
        <taxon>Cordycipitaceae</taxon>
        <taxon>Lecanicillium</taxon>
    </lineage>
</organism>
<protein>
    <submittedName>
        <fullName evidence="1">Uncharacterized protein</fullName>
    </submittedName>
</protein>
<proteinExistence type="predicted"/>
<dbReference type="Proteomes" id="UP001148737">
    <property type="component" value="Unassembled WGS sequence"/>
</dbReference>
<dbReference type="EMBL" id="JANAKD010001928">
    <property type="protein sequence ID" value="KAJ3475622.1"/>
    <property type="molecule type" value="Genomic_DNA"/>
</dbReference>